<dbReference type="GO" id="GO:0051603">
    <property type="term" value="P:proteolysis involved in protein catabolic process"/>
    <property type="evidence" value="ECO:0007669"/>
    <property type="project" value="TreeGrafter"/>
</dbReference>
<evidence type="ECO:0000256" key="5">
    <source>
        <dbReference type="SAM" id="MobiDB-lite"/>
    </source>
</evidence>
<comment type="caution">
    <text evidence="8">The sequence shown here is derived from an EMBL/GenBank/DDBJ whole genome shotgun (WGS) entry which is preliminary data.</text>
</comment>
<dbReference type="GO" id="GO:0008270">
    <property type="term" value="F:zinc ion binding"/>
    <property type="evidence" value="ECO:0007669"/>
    <property type="project" value="UniProtKB-KW"/>
</dbReference>
<dbReference type="GO" id="GO:0005737">
    <property type="term" value="C:cytoplasm"/>
    <property type="evidence" value="ECO:0007669"/>
    <property type="project" value="TreeGrafter"/>
</dbReference>
<dbReference type="Proteomes" id="UP001165289">
    <property type="component" value="Unassembled WGS sequence"/>
</dbReference>
<feature type="region of interest" description="Disordered" evidence="5">
    <location>
        <begin position="85"/>
        <end position="131"/>
    </location>
</feature>
<keyword evidence="2 4" id="KW-0863">Zinc-finger</keyword>
<feature type="compositionally biased region" description="Low complexity" evidence="5">
    <location>
        <begin position="105"/>
        <end position="119"/>
    </location>
</feature>
<dbReference type="InterPro" id="IPR013083">
    <property type="entry name" value="Znf_RING/FYVE/PHD"/>
</dbReference>
<dbReference type="InterPro" id="IPR045129">
    <property type="entry name" value="RNF123/RKP/RSPRY1"/>
</dbReference>
<dbReference type="PANTHER" id="PTHR13363:SF5">
    <property type="entry name" value="E3 UBIQUITIN-PROTEIN LIGASE RNF123"/>
    <property type="match status" value="1"/>
</dbReference>
<dbReference type="PROSITE" id="PS50188">
    <property type="entry name" value="B302_SPRY"/>
    <property type="match status" value="1"/>
</dbReference>
<evidence type="ECO:0000256" key="3">
    <source>
        <dbReference type="ARBA" id="ARBA00022833"/>
    </source>
</evidence>
<keyword evidence="3" id="KW-0862">Zinc</keyword>
<sequence length="1283" mass="145290">MSKTVSSEEEIQIGNLLFHIFNQDIEADVNPNYPTTRRVTRDYEAFRNKLGKRKQLNLENLPDYISNCLQSLPLPNGMFPMFIPTNNSSPTGSGEHVTSNDVTFPSAPATSSSTQQPQTRRGLGQDPDRVLPEGRIGAERVCLCVSPYSGKHDLTHECQLRVSSPDTVLANSCVFRGRWMYEITICSNGANLQIGWSNADCQFDGDTGVGWCLDSYAYDGHKVLKWNASIEKYGEEWCFGDVIGCAIDMDDGVITFYRNGRSLGDAFRDIYRGPGYAYFPSLTIGKDEECIVNFGQFPLRYPIKGYSPMMSPPIGELQKSRYLLQCLKKLVLVTCHARHGVKQFLHSIPPQKIDVLTLIIAHQIFEHLLPILMKRSSWQYVLLEEFLPICLGLCEGVTGSGSKSSPGDRSPLHTLLDTMLAVLQESESEQILSETFWLLSIVGLSCCPLTSSREKMSWMQFAKKLLSHEKTLNLLIKSPNFLERITYILHVRYPSQDDLNKALPNVWWDRAPFDMSDSHKQTSKDLHTMLRELQSLQSDIMDRILFGDCIANSNNFIHTVDDDLTVNGNNSNKYHFSLSLKQLVEQKLIRSKSLTEGFHSTVYSTVFFLTSLTLIKLLTRDFGAYHGDNKHSMKIIIDGNITFRDGNYAFVEQARCGGIFTFLQRTLKQDTEQTNNRKEPSYPLRSSARVKKIKLSQDSGIMEVDVGSKITTTRPKLVILPADLTNILDSIVFLYHSAVHHTLSMSRSYFSTLNQFSKSLIDTQSKLNSIDTLHTDVISELELSRQVFEKKCFETAQMVTWLKGHTFTKQNFEALVWLFRIILNTIEYEEAQGQQLAFLPEVYIISMVHLYRALRMYFISPDAGVEGQTEFTECLSKMASLLCQLCGDDRIVNPDIQEKLFEALLMFLCFSDTMKALETQSADRRKTLLLTLMSSFNKRNCIHPIGILVRFWKGDGFVYKGKQTGALIDDAISVLPEYEFMLPKFQPSCPSQLFQDQLAQICLQENTPRVEFINGILNQLNSVFSEVIETIQELQHKAVLLNEQTLNPRELRICTAYYHLTIGLLRVLEMLSCKCPALFLDQKSSIAEISLKRLMEVLIQVWNRITAHQTLFDNAIRLRLPGVESIEKMAVLYAVVGVILALCTRGSKDRNTYAIKCLLTAPGFSMKSVELLLQAAHENMQLQTRPYLVKIGVTSEDELLELNSFVSTLKQQNSTLSNSTEAIAQFNEDSCPICCANAISVVFTPCGHSTCKECITRHLLNSENCFFCNQKVAKVQDLKKSKH</sequence>
<dbReference type="Pfam" id="PF13920">
    <property type="entry name" value="zf-C3HC4_3"/>
    <property type="match status" value="1"/>
</dbReference>
<dbReference type="SUPFAM" id="SSF57850">
    <property type="entry name" value="RING/U-box"/>
    <property type="match status" value="1"/>
</dbReference>
<evidence type="ECO:0000259" key="7">
    <source>
        <dbReference type="PROSITE" id="PS50188"/>
    </source>
</evidence>
<proteinExistence type="predicted"/>
<dbReference type="SMART" id="SM00184">
    <property type="entry name" value="RING"/>
    <property type="match status" value="1"/>
</dbReference>
<dbReference type="GO" id="GO:0004842">
    <property type="term" value="F:ubiquitin-protein transferase activity"/>
    <property type="evidence" value="ECO:0007669"/>
    <property type="project" value="InterPro"/>
</dbReference>
<gene>
    <name evidence="8" type="ORF">LOD99_16157</name>
</gene>
<evidence type="ECO:0000313" key="8">
    <source>
        <dbReference type="EMBL" id="KAI6656854.1"/>
    </source>
</evidence>
<reference evidence="8 9" key="1">
    <citation type="journal article" date="2023" name="BMC Biol.">
        <title>The compact genome of the sponge Oopsacas minuta (Hexactinellida) is lacking key metazoan core genes.</title>
        <authorList>
            <person name="Santini S."/>
            <person name="Schenkelaars Q."/>
            <person name="Jourda C."/>
            <person name="Duchesne M."/>
            <person name="Belahbib H."/>
            <person name="Rocher C."/>
            <person name="Selva M."/>
            <person name="Riesgo A."/>
            <person name="Vervoort M."/>
            <person name="Leys S.P."/>
            <person name="Kodjabachian L."/>
            <person name="Le Bivic A."/>
            <person name="Borchiellini C."/>
            <person name="Claverie J.M."/>
            <person name="Renard E."/>
        </authorList>
    </citation>
    <scope>NUCLEOTIDE SEQUENCE [LARGE SCALE GENOMIC DNA]</scope>
    <source>
        <strain evidence="8">SPO-2</strain>
    </source>
</reference>
<dbReference type="SMART" id="SM00449">
    <property type="entry name" value="SPRY"/>
    <property type="match status" value="1"/>
</dbReference>
<dbReference type="InterPro" id="IPR001841">
    <property type="entry name" value="Znf_RING"/>
</dbReference>
<feature type="compositionally biased region" description="Polar residues" evidence="5">
    <location>
        <begin position="85"/>
        <end position="103"/>
    </location>
</feature>
<feature type="domain" description="RING-type" evidence="6">
    <location>
        <begin position="1231"/>
        <end position="1269"/>
    </location>
</feature>
<dbReference type="PANTHER" id="PTHR13363">
    <property type="entry name" value="RING FINGER AND SRY DOMAIN-CONTAINING"/>
    <property type="match status" value="1"/>
</dbReference>
<evidence type="ECO:0000256" key="4">
    <source>
        <dbReference type="PROSITE-ProRule" id="PRU00175"/>
    </source>
</evidence>
<protein>
    <submittedName>
        <fullName evidence="8">E3 ubiquitin-protein ligase</fullName>
    </submittedName>
</protein>
<dbReference type="PROSITE" id="PS50089">
    <property type="entry name" value="ZF_RING_2"/>
    <property type="match status" value="1"/>
</dbReference>
<keyword evidence="9" id="KW-1185">Reference proteome</keyword>
<dbReference type="SUPFAM" id="SSF49899">
    <property type="entry name" value="Concanavalin A-like lectins/glucanases"/>
    <property type="match status" value="1"/>
</dbReference>
<dbReference type="Gene3D" id="2.60.120.920">
    <property type="match status" value="1"/>
</dbReference>
<dbReference type="Gene3D" id="3.30.40.10">
    <property type="entry name" value="Zinc/RING finger domain, C3HC4 (zinc finger)"/>
    <property type="match status" value="1"/>
</dbReference>
<dbReference type="EMBL" id="JAKMXF010000133">
    <property type="protein sequence ID" value="KAI6656854.1"/>
    <property type="molecule type" value="Genomic_DNA"/>
</dbReference>
<organism evidence="8 9">
    <name type="scientific">Oopsacas minuta</name>
    <dbReference type="NCBI Taxonomy" id="111878"/>
    <lineage>
        <taxon>Eukaryota</taxon>
        <taxon>Metazoa</taxon>
        <taxon>Porifera</taxon>
        <taxon>Hexactinellida</taxon>
        <taxon>Hexasterophora</taxon>
        <taxon>Lyssacinosida</taxon>
        <taxon>Leucopsacidae</taxon>
        <taxon>Oopsacas</taxon>
    </lineage>
</organism>
<dbReference type="CDD" id="cd16541">
    <property type="entry name" value="RING-HC_RNF123"/>
    <property type="match status" value="1"/>
</dbReference>
<evidence type="ECO:0000256" key="2">
    <source>
        <dbReference type="ARBA" id="ARBA00022771"/>
    </source>
</evidence>
<evidence type="ECO:0000256" key="1">
    <source>
        <dbReference type="ARBA" id="ARBA00022723"/>
    </source>
</evidence>
<dbReference type="InterPro" id="IPR043136">
    <property type="entry name" value="B30.2/SPRY_sf"/>
</dbReference>
<dbReference type="InterPro" id="IPR013320">
    <property type="entry name" value="ConA-like_dom_sf"/>
</dbReference>
<dbReference type="InterPro" id="IPR057987">
    <property type="entry name" value="TPR_RNF123/RKP"/>
</dbReference>
<dbReference type="InterPro" id="IPR003877">
    <property type="entry name" value="SPRY_dom"/>
</dbReference>
<evidence type="ECO:0000259" key="6">
    <source>
        <dbReference type="PROSITE" id="PS50089"/>
    </source>
</evidence>
<accession>A0AAV7K8J2</accession>
<feature type="domain" description="B30.2/SPRY" evidence="7">
    <location>
        <begin position="102"/>
        <end position="299"/>
    </location>
</feature>
<evidence type="ECO:0000313" key="9">
    <source>
        <dbReference type="Proteomes" id="UP001165289"/>
    </source>
</evidence>
<dbReference type="Pfam" id="PF00622">
    <property type="entry name" value="SPRY"/>
    <property type="match status" value="1"/>
</dbReference>
<name>A0AAV7K8J2_9METZ</name>
<dbReference type="Pfam" id="PF25576">
    <property type="entry name" value="TPR_RNF123"/>
    <property type="match status" value="1"/>
</dbReference>
<keyword evidence="1" id="KW-0479">Metal-binding</keyword>
<dbReference type="InterPro" id="IPR001870">
    <property type="entry name" value="B30.2/SPRY"/>
</dbReference>